<dbReference type="OrthoDB" id="541276at2759"/>
<evidence type="ECO:0000256" key="1">
    <source>
        <dbReference type="ARBA" id="ARBA00022527"/>
    </source>
</evidence>
<accession>A0A1J4J7L1</accession>
<keyword evidence="3 6" id="KW-0547">Nucleotide-binding</keyword>
<dbReference type="InterPro" id="IPR011009">
    <property type="entry name" value="Kinase-like_dom_sf"/>
</dbReference>
<dbReference type="EMBL" id="MLAK01001259">
    <property type="protein sequence ID" value="OHS95214.1"/>
    <property type="molecule type" value="Genomic_DNA"/>
</dbReference>
<dbReference type="Pfam" id="PF00069">
    <property type="entry name" value="Pkinase"/>
    <property type="match status" value="1"/>
</dbReference>
<dbReference type="PANTHER" id="PTHR24345">
    <property type="entry name" value="SERINE/THREONINE-PROTEIN KINASE PLK"/>
    <property type="match status" value="1"/>
</dbReference>
<evidence type="ECO:0000256" key="7">
    <source>
        <dbReference type="RuleBase" id="RU000304"/>
    </source>
</evidence>
<feature type="binding site" evidence="6">
    <location>
        <position position="50"/>
    </location>
    <ligand>
        <name>ATP</name>
        <dbReference type="ChEBI" id="CHEBI:30616"/>
    </ligand>
</feature>
<dbReference type="GO" id="GO:0004674">
    <property type="term" value="F:protein serine/threonine kinase activity"/>
    <property type="evidence" value="ECO:0007669"/>
    <property type="project" value="UniProtKB-KW"/>
</dbReference>
<comment type="caution">
    <text evidence="9">The sequence shown here is derived from an EMBL/GenBank/DDBJ whole genome shotgun (WGS) entry which is preliminary data.</text>
</comment>
<evidence type="ECO:0000256" key="6">
    <source>
        <dbReference type="PROSITE-ProRule" id="PRU10141"/>
    </source>
</evidence>
<comment type="similarity">
    <text evidence="7">Belongs to the protein kinase superfamily.</text>
</comment>
<organism evidence="9 10">
    <name type="scientific">Tritrichomonas foetus</name>
    <dbReference type="NCBI Taxonomy" id="1144522"/>
    <lineage>
        <taxon>Eukaryota</taxon>
        <taxon>Metamonada</taxon>
        <taxon>Parabasalia</taxon>
        <taxon>Tritrichomonadida</taxon>
        <taxon>Tritrichomonadidae</taxon>
        <taxon>Tritrichomonas</taxon>
    </lineage>
</organism>
<keyword evidence="1 7" id="KW-0723">Serine/threonine-protein kinase</keyword>
<dbReference type="InterPro" id="IPR000719">
    <property type="entry name" value="Prot_kinase_dom"/>
</dbReference>
<dbReference type="GeneID" id="94825228"/>
<evidence type="ECO:0000256" key="3">
    <source>
        <dbReference type="ARBA" id="ARBA00022741"/>
    </source>
</evidence>
<dbReference type="GO" id="GO:0005634">
    <property type="term" value="C:nucleus"/>
    <property type="evidence" value="ECO:0007669"/>
    <property type="project" value="TreeGrafter"/>
</dbReference>
<dbReference type="InterPro" id="IPR017441">
    <property type="entry name" value="Protein_kinase_ATP_BS"/>
</dbReference>
<dbReference type="Proteomes" id="UP000179807">
    <property type="component" value="Unassembled WGS sequence"/>
</dbReference>
<evidence type="ECO:0000313" key="9">
    <source>
        <dbReference type="EMBL" id="OHS95214.1"/>
    </source>
</evidence>
<evidence type="ECO:0000259" key="8">
    <source>
        <dbReference type="PROSITE" id="PS50011"/>
    </source>
</evidence>
<dbReference type="PROSITE" id="PS00107">
    <property type="entry name" value="PROTEIN_KINASE_ATP"/>
    <property type="match status" value="1"/>
</dbReference>
<dbReference type="FunFam" id="1.10.510.10:FF:000571">
    <property type="entry name" value="Maternal embryonic leucine zipper kinase"/>
    <property type="match status" value="1"/>
</dbReference>
<dbReference type="InterPro" id="IPR008271">
    <property type="entry name" value="Ser/Thr_kinase_AS"/>
</dbReference>
<name>A0A1J4J7L1_9EUKA</name>
<dbReference type="Gene3D" id="1.10.510.10">
    <property type="entry name" value="Transferase(Phosphotransferase) domain 1"/>
    <property type="match status" value="1"/>
</dbReference>
<reference evidence="9" key="1">
    <citation type="submission" date="2016-10" db="EMBL/GenBank/DDBJ databases">
        <authorList>
            <person name="Benchimol M."/>
            <person name="Almeida L.G."/>
            <person name="Vasconcelos A.T."/>
            <person name="Perreira-Neves A."/>
            <person name="Rosa I.A."/>
            <person name="Tasca T."/>
            <person name="Bogo M.R."/>
            <person name="de Souza W."/>
        </authorList>
    </citation>
    <scope>NUCLEOTIDE SEQUENCE [LARGE SCALE GENOMIC DNA]</scope>
    <source>
        <strain evidence="9">K</strain>
    </source>
</reference>
<dbReference type="PROSITE" id="PS00108">
    <property type="entry name" value="PROTEIN_KINASE_ST"/>
    <property type="match status" value="1"/>
</dbReference>
<keyword evidence="4 9" id="KW-0418">Kinase</keyword>
<evidence type="ECO:0000256" key="2">
    <source>
        <dbReference type="ARBA" id="ARBA00022679"/>
    </source>
</evidence>
<evidence type="ECO:0000313" key="10">
    <source>
        <dbReference type="Proteomes" id="UP000179807"/>
    </source>
</evidence>
<dbReference type="RefSeq" id="XP_068348351.1">
    <property type="nucleotide sequence ID" value="XM_068490524.1"/>
</dbReference>
<dbReference type="SUPFAM" id="SSF56112">
    <property type="entry name" value="Protein kinase-like (PK-like)"/>
    <property type="match status" value="1"/>
</dbReference>
<keyword evidence="5 6" id="KW-0067">ATP-binding</keyword>
<feature type="domain" description="Protein kinase" evidence="8">
    <location>
        <begin position="21"/>
        <end position="272"/>
    </location>
</feature>
<keyword evidence="2" id="KW-0808">Transferase</keyword>
<evidence type="ECO:0000256" key="5">
    <source>
        <dbReference type="ARBA" id="ARBA00022840"/>
    </source>
</evidence>
<keyword evidence="10" id="KW-1185">Reference proteome</keyword>
<evidence type="ECO:0000256" key="4">
    <source>
        <dbReference type="ARBA" id="ARBA00022777"/>
    </source>
</evidence>
<protein>
    <submittedName>
        <fullName evidence="9">CAMK family protein kinase</fullName>
    </submittedName>
</protein>
<sequence>MISIATESEYILNVPQDFSTYHIVSVLGRGSFSVVFKVVNITNKKEYACKVMLKNADHGNLYDDDQANFKLFAKVARHPNLIYFEDVIYENDLKFIIMELCENGELYHFIRNNPNVKPRTIQMIFFHIVSAISYLHSRDIAHRDIKPENVLLNKNMCGKICDYGFSLNTKTIEYSQTPCGSTYYSAPEVISGRRYDPKKADIWSIGVLLFYMRFGGIPWRLDSYEDVPNQILSGNFFIPSCERSLSTVIHACMRIDPCMRPTAQELLMCEYLQSIDETHNSPLLSPRSIPRSTQKIIPKLVPRNIIPKKVARSPNVQMVRFAAQKRYLRQPFS</sequence>
<dbReference type="GO" id="GO:0005524">
    <property type="term" value="F:ATP binding"/>
    <property type="evidence" value="ECO:0007669"/>
    <property type="project" value="UniProtKB-UniRule"/>
</dbReference>
<dbReference type="AlphaFoldDB" id="A0A1J4J7L1"/>
<dbReference type="PANTHER" id="PTHR24345:SF0">
    <property type="entry name" value="CELL CYCLE SERINE_THREONINE-PROTEIN KINASE CDC5_MSD2"/>
    <property type="match status" value="1"/>
</dbReference>
<dbReference type="VEuPathDB" id="TrichDB:TRFO_02162"/>
<dbReference type="SMART" id="SM00220">
    <property type="entry name" value="S_TKc"/>
    <property type="match status" value="1"/>
</dbReference>
<gene>
    <name evidence="9" type="ORF">TRFO_02162</name>
</gene>
<dbReference type="PROSITE" id="PS50011">
    <property type="entry name" value="PROTEIN_KINASE_DOM"/>
    <property type="match status" value="1"/>
</dbReference>
<proteinExistence type="inferred from homology"/>